<dbReference type="FunFam" id="1.10.287.950:FF:000001">
    <property type="entry name" value="Methyl-accepting chemotaxis sensory transducer"/>
    <property type="match status" value="1"/>
</dbReference>
<dbReference type="Pfam" id="PF00672">
    <property type="entry name" value="HAMP"/>
    <property type="match status" value="1"/>
</dbReference>
<evidence type="ECO:0000256" key="3">
    <source>
        <dbReference type="ARBA" id="ARBA00023136"/>
    </source>
</evidence>
<dbReference type="CDD" id="cd06225">
    <property type="entry name" value="HAMP"/>
    <property type="match status" value="1"/>
</dbReference>
<dbReference type="InterPro" id="IPR004090">
    <property type="entry name" value="Chemotax_Me-accpt_rcpt"/>
</dbReference>
<dbReference type="PROSITE" id="PS50111">
    <property type="entry name" value="CHEMOTAXIS_TRANSDUC_2"/>
    <property type="match status" value="1"/>
</dbReference>
<dbReference type="Pfam" id="PF12729">
    <property type="entry name" value="4HB_MCP_1"/>
    <property type="match status" value="1"/>
</dbReference>
<dbReference type="CDD" id="cd19411">
    <property type="entry name" value="MCP2201-like_sensor"/>
    <property type="match status" value="1"/>
</dbReference>
<dbReference type="GO" id="GO:0004888">
    <property type="term" value="F:transmembrane signaling receptor activity"/>
    <property type="evidence" value="ECO:0007669"/>
    <property type="project" value="InterPro"/>
</dbReference>
<gene>
    <name evidence="10" type="ORF">FPZ49_19780</name>
</gene>
<dbReference type="GO" id="GO:0005886">
    <property type="term" value="C:plasma membrane"/>
    <property type="evidence" value="ECO:0007669"/>
    <property type="project" value="UniProtKB-SubCell"/>
</dbReference>
<dbReference type="SUPFAM" id="SSF58104">
    <property type="entry name" value="Methyl-accepting chemotaxis protein (MCP) signaling domain"/>
    <property type="match status" value="1"/>
</dbReference>
<dbReference type="EMBL" id="VNJI01000025">
    <property type="protein sequence ID" value="TVY08304.1"/>
    <property type="molecule type" value="Genomic_DNA"/>
</dbReference>
<dbReference type="RefSeq" id="WP_144850092.1">
    <property type="nucleotide sequence ID" value="NZ_VNJI01000025.1"/>
</dbReference>
<dbReference type="AlphaFoldDB" id="A0A559K867"/>
<dbReference type="PANTHER" id="PTHR32089:SF112">
    <property type="entry name" value="LYSOZYME-LIKE PROTEIN-RELATED"/>
    <property type="match status" value="1"/>
</dbReference>
<dbReference type="OrthoDB" id="358716at2"/>
<comment type="similarity">
    <text evidence="5">Belongs to the methyl-accepting chemotaxis (MCP) protein family.</text>
</comment>
<reference evidence="10 11" key="1">
    <citation type="submission" date="2019-07" db="EMBL/GenBank/DDBJ databases">
        <authorList>
            <person name="Kim J."/>
        </authorList>
    </citation>
    <scope>NUCLEOTIDE SEQUENCE [LARGE SCALE GENOMIC DNA]</scope>
    <source>
        <strain evidence="10 11">JC52</strain>
    </source>
</reference>
<dbReference type="GO" id="GO:0007165">
    <property type="term" value="P:signal transduction"/>
    <property type="evidence" value="ECO:0007669"/>
    <property type="project" value="UniProtKB-KW"/>
</dbReference>
<dbReference type="Proteomes" id="UP000317036">
    <property type="component" value="Unassembled WGS sequence"/>
</dbReference>
<evidence type="ECO:0000259" key="9">
    <source>
        <dbReference type="PROSITE" id="PS50885"/>
    </source>
</evidence>
<keyword evidence="7" id="KW-1133">Transmembrane helix</keyword>
<dbReference type="Gene3D" id="1.10.287.950">
    <property type="entry name" value="Methyl-accepting chemotaxis protein"/>
    <property type="match status" value="1"/>
</dbReference>
<dbReference type="PANTHER" id="PTHR32089">
    <property type="entry name" value="METHYL-ACCEPTING CHEMOTAXIS PROTEIN MCPB"/>
    <property type="match status" value="1"/>
</dbReference>
<dbReference type="InterPro" id="IPR024478">
    <property type="entry name" value="HlyB_4HB_MCP"/>
</dbReference>
<dbReference type="InterPro" id="IPR004089">
    <property type="entry name" value="MCPsignal_dom"/>
</dbReference>
<name>A0A559K867_9BACL</name>
<comment type="caution">
    <text evidence="10">The sequence shown here is derived from an EMBL/GenBank/DDBJ whole genome shotgun (WGS) entry which is preliminary data.</text>
</comment>
<evidence type="ECO:0000256" key="2">
    <source>
        <dbReference type="ARBA" id="ARBA00022475"/>
    </source>
</evidence>
<feature type="domain" description="Methyl-accepting transducer" evidence="8">
    <location>
        <begin position="265"/>
        <end position="508"/>
    </location>
</feature>
<feature type="domain" description="HAMP" evidence="9">
    <location>
        <begin position="207"/>
        <end position="260"/>
    </location>
</feature>
<proteinExistence type="inferred from homology"/>
<dbReference type="GO" id="GO:0006935">
    <property type="term" value="P:chemotaxis"/>
    <property type="evidence" value="ECO:0007669"/>
    <property type="project" value="InterPro"/>
</dbReference>
<dbReference type="SMART" id="SM00283">
    <property type="entry name" value="MA"/>
    <property type="match status" value="1"/>
</dbReference>
<keyword evidence="3 7" id="KW-0472">Membrane</keyword>
<feature type="transmembrane region" description="Helical" evidence="7">
    <location>
        <begin position="184"/>
        <end position="205"/>
    </location>
</feature>
<evidence type="ECO:0000256" key="7">
    <source>
        <dbReference type="SAM" id="Phobius"/>
    </source>
</evidence>
<accession>A0A559K867</accession>
<feature type="transmembrane region" description="Helical" evidence="7">
    <location>
        <begin position="6"/>
        <end position="27"/>
    </location>
</feature>
<evidence type="ECO:0000256" key="5">
    <source>
        <dbReference type="ARBA" id="ARBA00029447"/>
    </source>
</evidence>
<dbReference type="InterPro" id="IPR003660">
    <property type="entry name" value="HAMP_dom"/>
</dbReference>
<dbReference type="PRINTS" id="PR00260">
    <property type="entry name" value="CHEMTRNSDUCR"/>
</dbReference>
<dbReference type="PROSITE" id="PS50885">
    <property type="entry name" value="HAMP"/>
    <property type="match status" value="1"/>
</dbReference>
<evidence type="ECO:0000313" key="11">
    <source>
        <dbReference type="Proteomes" id="UP000317036"/>
    </source>
</evidence>
<organism evidence="10 11">
    <name type="scientific">Paenibacillus cremeus</name>
    <dbReference type="NCBI Taxonomy" id="2163881"/>
    <lineage>
        <taxon>Bacteria</taxon>
        <taxon>Bacillati</taxon>
        <taxon>Bacillota</taxon>
        <taxon>Bacilli</taxon>
        <taxon>Bacillales</taxon>
        <taxon>Paenibacillaceae</taxon>
        <taxon>Paenibacillus</taxon>
    </lineage>
</organism>
<comment type="subcellular location">
    <subcellularLocation>
        <location evidence="1">Cell membrane</location>
    </subcellularLocation>
</comment>
<dbReference type="SMART" id="SM00304">
    <property type="entry name" value="HAMP"/>
    <property type="match status" value="1"/>
</dbReference>
<keyword evidence="4 6" id="KW-0807">Transducer</keyword>
<protein>
    <submittedName>
        <fullName evidence="10">Methyl-accepting chemotaxis protein</fullName>
    </submittedName>
</protein>
<evidence type="ECO:0000256" key="1">
    <source>
        <dbReference type="ARBA" id="ARBA00004236"/>
    </source>
</evidence>
<evidence type="ECO:0000259" key="8">
    <source>
        <dbReference type="PROSITE" id="PS50111"/>
    </source>
</evidence>
<evidence type="ECO:0000256" key="4">
    <source>
        <dbReference type="ARBA" id="ARBA00023224"/>
    </source>
</evidence>
<dbReference type="Pfam" id="PF00015">
    <property type="entry name" value="MCPsignal"/>
    <property type="match status" value="1"/>
</dbReference>
<keyword evidence="11" id="KW-1185">Reference proteome</keyword>
<dbReference type="InterPro" id="IPR047347">
    <property type="entry name" value="YvaQ-like_sensor"/>
</dbReference>
<keyword evidence="7" id="KW-0812">Transmembrane</keyword>
<evidence type="ECO:0000313" key="10">
    <source>
        <dbReference type="EMBL" id="TVY08304.1"/>
    </source>
</evidence>
<evidence type="ECO:0000256" key="6">
    <source>
        <dbReference type="PROSITE-ProRule" id="PRU00284"/>
    </source>
</evidence>
<sequence length="523" mass="56403">MVSVGKKLVVGFSLMILIVAIVGGLGINRMMVMNDRTNLITTSWMPGVESINELNYITEHILTLSLRHLNSKDRAEASEIEKQRKDAASKIKTVLDDYEATIYLPEDRKNFDELKRKWTVFVNGNDMTLQASQQNETAKAAQLFNDDIKRFNDMQINLDFLVKLNHDGAIQSGHDANRAFSSGLTISIVCIVAGILLGVGIALGLTRMITKPLGQVNAAVKEIAQGNLSIPPLEVRSKDELGQVSEAVNQMIVSLRGVIEKVLYSAQNVAASSEQISASTQEIAAGSEGQSESAKDLKELFTELNIVINSVAASASDAAELSDETVRIAKEGALTVAGSIEGMNLVNQQMLRLEQDSNQIGEIIIMIDDIAEQTNLLALNAAIEAARAGEQGRGFAVVADEVRKLAERSTEATKQITSIIKEMQTSTRESVQSVADSVVKTQQTGETFSRIAAKIEQSAKRITDIAAASEEQAAQTSQVLNSVETIADASQESAAASVQTASSSQSLAELAEMMNRTVSVFRV</sequence>
<keyword evidence="2" id="KW-1003">Cell membrane</keyword>